<dbReference type="Proteomes" id="UP000215335">
    <property type="component" value="Unassembled WGS sequence"/>
</dbReference>
<evidence type="ECO:0000313" key="2">
    <source>
        <dbReference type="Proteomes" id="UP000215335"/>
    </source>
</evidence>
<sequence length="195" mass="21631">LYPFPHISALRLRVPLHELSSHSHGVWDKTTLRYYDFIEISLRSGPGVTFSHKLSPRTDVLLIKRRRKLGPTKTKTLSRGLPKGLEAVRAILYIYSYTQAVMCSRERPQPLNSLAWQSQIGPFTLSALKVTLKIRGVKLLEGVVANKYAALSLIPSSPWLCPDHTANQFMFLGAPGKPNGTAFAIRGAKSIAPLT</sequence>
<evidence type="ECO:0000313" key="1">
    <source>
        <dbReference type="EMBL" id="OXU29183.1"/>
    </source>
</evidence>
<accession>A0A232FF51</accession>
<feature type="non-terminal residue" evidence="1">
    <location>
        <position position="1"/>
    </location>
</feature>
<proteinExistence type="predicted"/>
<organism evidence="1 2">
    <name type="scientific">Trichomalopsis sarcophagae</name>
    <dbReference type="NCBI Taxonomy" id="543379"/>
    <lineage>
        <taxon>Eukaryota</taxon>
        <taxon>Metazoa</taxon>
        <taxon>Ecdysozoa</taxon>
        <taxon>Arthropoda</taxon>
        <taxon>Hexapoda</taxon>
        <taxon>Insecta</taxon>
        <taxon>Pterygota</taxon>
        <taxon>Neoptera</taxon>
        <taxon>Endopterygota</taxon>
        <taxon>Hymenoptera</taxon>
        <taxon>Apocrita</taxon>
        <taxon>Proctotrupomorpha</taxon>
        <taxon>Chalcidoidea</taxon>
        <taxon>Pteromalidae</taxon>
        <taxon>Pteromalinae</taxon>
        <taxon>Trichomalopsis</taxon>
    </lineage>
</organism>
<name>A0A232FF51_9HYME</name>
<dbReference type="EMBL" id="NNAY01000329">
    <property type="protein sequence ID" value="OXU29183.1"/>
    <property type="molecule type" value="Genomic_DNA"/>
</dbReference>
<keyword evidence="2" id="KW-1185">Reference proteome</keyword>
<dbReference type="AlphaFoldDB" id="A0A232FF51"/>
<comment type="caution">
    <text evidence="1">The sequence shown here is derived from an EMBL/GenBank/DDBJ whole genome shotgun (WGS) entry which is preliminary data.</text>
</comment>
<protein>
    <submittedName>
        <fullName evidence="1">Uncharacterized protein</fullName>
    </submittedName>
</protein>
<reference evidence="1 2" key="1">
    <citation type="journal article" date="2017" name="Curr. Biol.">
        <title>The Evolution of Venom by Co-option of Single-Copy Genes.</title>
        <authorList>
            <person name="Martinson E.O."/>
            <person name="Mrinalini"/>
            <person name="Kelkar Y.D."/>
            <person name="Chang C.H."/>
            <person name="Werren J.H."/>
        </authorList>
    </citation>
    <scope>NUCLEOTIDE SEQUENCE [LARGE SCALE GENOMIC DNA]</scope>
    <source>
        <strain evidence="1 2">Alberta</strain>
        <tissue evidence="1">Whole body</tissue>
    </source>
</reference>
<gene>
    <name evidence="1" type="ORF">TSAR_000298</name>
</gene>